<keyword evidence="6 7" id="KW-0472">Membrane</keyword>
<dbReference type="PANTHER" id="PTHR43394:SF1">
    <property type="entry name" value="ATP-BINDING CASSETTE SUB-FAMILY B MEMBER 10, MITOCHONDRIAL"/>
    <property type="match status" value="1"/>
</dbReference>
<dbReference type="CDD" id="cd18552">
    <property type="entry name" value="ABC_6TM_MsbA_like"/>
    <property type="match status" value="1"/>
</dbReference>
<name>A0A381SPJ6_9ZZZZ</name>
<feature type="transmembrane region" description="Helical" evidence="7">
    <location>
        <begin position="275"/>
        <end position="295"/>
    </location>
</feature>
<dbReference type="AlphaFoldDB" id="A0A381SPJ6"/>
<dbReference type="SUPFAM" id="SSF90123">
    <property type="entry name" value="ABC transporter transmembrane region"/>
    <property type="match status" value="1"/>
</dbReference>
<evidence type="ECO:0000256" key="7">
    <source>
        <dbReference type="SAM" id="Phobius"/>
    </source>
</evidence>
<dbReference type="InterPro" id="IPR039421">
    <property type="entry name" value="Type_1_exporter"/>
</dbReference>
<gene>
    <name evidence="10" type="ORF">METZ01_LOCUS56057</name>
</gene>
<proteinExistence type="predicted"/>
<dbReference type="GO" id="GO:0005524">
    <property type="term" value="F:ATP binding"/>
    <property type="evidence" value="ECO:0007669"/>
    <property type="project" value="UniProtKB-KW"/>
</dbReference>
<evidence type="ECO:0000256" key="3">
    <source>
        <dbReference type="ARBA" id="ARBA00022741"/>
    </source>
</evidence>
<keyword evidence="2 7" id="KW-0812">Transmembrane</keyword>
<dbReference type="InterPro" id="IPR011527">
    <property type="entry name" value="ABC1_TM_dom"/>
</dbReference>
<dbReference type="InterPro" id="IPR003593">
    <property type="entry name" value="AAA+_ATPase"/>
</dbReference>
<comment type="subcellular location">
    <subcellularLocation>
        <location evidence="1">Membrane</location>
        <topology evidence="1">Multi-pass membrane protein</topology>
    </subcellularLocation>
</comment>
<evidence type="ECO:0000256" key="1">
    <source>
        <dbReference type="ARBA" id="ARBA00004141"/>
    </source>
</evidence>
<dbReference type="Pfam" id="PF00005">
    <property type="entry name" value="ABC_tran"/>
    <property type="match status" value="1"/>
</dbReference>
<dbReference type="PANTHER" id="PTHR43394">
    <property type="entry name" value="ATP-DEPENDENT PERMEASE MDL1, MITOCHONDRIAL"/>
    <property type="match status" value="1"/>
</dbReference>
<dbReference type="GO" id="GO:0016887">
    <property type="term" value="F:ATP hydrolysis activity"/>
    <property type="evidence" value="ECO:0007669"/>
    <property type="project" value="InterPro"/>
</dbReference>
<keyword evidence="5 7" id="KW-1133">Transmembrane helix</keyword>
<evidence type="ECO:0000259" key="9">
    <source>
        <dbReference type="PROSITE" id="PS50929"/>
    </source>
</evidence>
<dbReference type="InterPro" id="IPR003439">
    <property type="entry name" value="ABC_transporter-like_ATP-bd"/>
</dbReference>
<feature type="transmembrane region" description="Helical" evidence="7">
    <location>
        <begin position="20"/>
        <end position="42"/>
    </location>
</feature>
<dbReference type="InterPro" id="IPR017871">
    <property type="entry name" value="ABC_transporter-like_CS"/>
</dbReference>
<evidence type="ECO:0000313" key="10">
    <source>
        <dbReference type="EMBL" id="SVA03203.1"/>
    </source>
</evidence>
<evidence type="ECO:0000256" key="6">
    <source>
        <dbReference type="ARBA" id="ARBA00023136"/>
    </source>
</evidence>
<dbReference type="PROSITE" id="PS50929">
    <property type="entry name" value="ABC_TM1F"/>
    <property type="match status" value="1"/>
</dbReference>
<dbReference type="EMBL" id="UINC01003083">
    <property type="protein sequence ID" value="SVA03203.1"/>
    <property type="molecule type" value="Genomic_DNA"/>
</dbReference>
<dbReference type="PROSITE" id="PS50893">
    <property type="entry name" value="ABC_TRANSPORTER_2"/>
    <property type="match status" value="1"/>
</dbReference>
<keyword evidence="4" id="KW-0067">ATP-binding</keyword>
<dbReference type="InterPro" id="IPR036640">
    <property type="entry name" value="ABC1_TM_sf"/>
</dbReference>
<feature type="transmembrane region" description="Helical" evidence="7">
    <location>
        <begin position="139"/>
        <end position="155"/>
    </location>
</feature>
<feature type="transmembrane region" description="Helical" evidence="7">
    <location>
        <begin position="240"/>
        <end position="263"/>
    </location>
</feature>
<dbReference type="FunFam" id="3.40.50.300:FF:000218">
    <property type="entry name" value="Multidrug ABC transporter ATP-binding protein"/>
    <property type="match status" value="1"/>
</dbReference>
<evidence type="ECO:0000256" key="2">
    <source>
        <dbReference type="ARBA" id="ARBA00022692"/>
    </source>
</evidence>
<feature type="domain" description="ABC transporter" evidence="8">
    <location>
        <begin position="336"/>
        <end position="572"/>
    </location>
</feature>
<dbReference type="SUPFAM" id="SSF52540">
    <property type="entry name" value="P-loop containing nucleoside triphosphate hydrolases"/>
    <property type="match status" value="1"/>
</dbReference>
<feature type="domain" description="ABC transmembrane type-1" evidence="9">
    <location>
        <begin position="22"/>
        <end position="303"/>
    </location>
</feature>
<dbReference type="GO" id="GO:0016020">
    <property type="term" value="C:membrane"/>
    <property type="evidence" value="ECO:0007669"/>
    <property type="project" value="UniProtKB-SubCell"/>
</dbReference>
<organism evidence="10">
    <name type="scientific">marine metagenome</name>
    <dbReference type="NCBI Taxonomy" id="408172"/>
    <lineage>
        <taxon>unclassified sequences</taxon>
        <taxon>metagenomes</taxon>
        <taxon>ecological metagenomes</taxon>
    </lineage>
</organism>
<dbReference type="GO" id="GO:0015421">
    <property type="term" value="F:ABC-type oligopeptide transporter activity"/>
    <property type="evidence" value="ECO:0007669"/>
    <property type="project" value="TreeGrafter"/>
</dbReference>
<dbReference type="SMART" id="SM00382">
    <property type="entry name" value="AAA"/>
    <property type="match status" value="1"/>
</dbReference>
<evidence type="ECO:0000259" key="8">
    <source>
        <dbReference type="PROSITE" id="PS50893"/>
    </source>
</evidence>
<feature type="transmembrane region" description="Helical" evidence="7">
    <location>
        <begin position="161"/>
        <end position="179"/>
    </location>
</feature>
<evidence type="ECO:0000256" key="5">
    <source>
        <dbReference type="ARBA" id="ARBA00022989"/>
    </source>
</evidence>
<protein>
    <recommendedName>
        <fullName evidence="11">ABC transporter permease</fullName>
    </recommendedName>
</protein>
<feature type="transmembrane region" description="Helical" evidence="7">
    <location>
        <begin position="54"/>
        <end position="74"/>
    </location>
</feature>
<dbReference type="Pfam" id="PF00664">
    <property type="entry name" value="ABC_membrane"/>
    <property type="match status" value="1"/>
</dbReference>
<dbReference type="InterPro" id="IPR027417">
    <property type="entry name" value="P-loop_NTPase"/>
</dbReference>
<dbReference type="PROSITE" id="PS00211">
    <property type="entry name" value="ABC_TRANSPORTER_1"/>
    <property type="match status" value="1"/>
</dbReference>
<sequence length="589" mass="66710">MSFHLYKRLFSYVKPYTSRLCLAIFFSIIVGAIATSPVPIIQKTFDSIFTEKDYFMLKVIPLVLVALYSLKAILMYAQNLIMFGITWELVVQFREKLFAHIHRLPFGFFEENETGKLISRINNDVAIMQSTVTRLLKEFLQNSVTLMGLLLWVFYLKWDWALMALIVFPVMVFPVSNIGRKLKKFSHKGQEILGNINATILESFSGIKIVRAFGLEPRELKKFQTCNDEYLKVMKKNIKYVEMTSPFLEVLGVASSAFILWYGGSQVLSGEISQGTFLAFIVALFMMYTPIRILFKIMASIQTSLAGAERVFEILDLPEEKVREGQKELIDFQGKIEFKDVCFRYPSRTKMVLDKINLTVNKSEVIAIVGMSGAGKTTLVDLLFRFFEVTSGKILIDGEDIQDFKLSSLRSHLSLVTQETFLFNDTILNNIAFGKEGDSTREEILVAAKAAHVDNFVENIDDGYETLIGERGVKLSGGQKQRIAIARAILRNAPILILDEATSALDSESEKLVQDALHNLMEHRTSFVIAHRLSTIKNANRILVMNDGKIVESGNHESLLANSGLYQKYYNMQFIDLEDKGKIEGTDAV</sequence>
<reference evidence="10" key="1">
    <citation type="submission" date="2018-05" db="EMBL/GenBank/DDBJ databases">
        <authorList>
            <person name="Lanie J.A."/>
            <person name="Ng W.-L."/>
            <person name="Kazmierczak K.M."/>
            <person name="Andrzejewski T.M."/>
            <person name="Davidsen T.M."/>
            <person name="Wayne K.J."/>
            <person name="Tettelin H."/>
            <person name="Glass J.I."/>
            <person name="Rusch D."/>
            <person name="Podicherti R."/>
            <person name="Tsui H.-C.T."/>
            <person name="Winkler M.E."/>
        </authorList>
    </citation>
    <scope>NUCLEOTIDE SEQUENCE</scope>
</reference>
<dbReference type="Gene3D" id="3.40.50.300">
    <property type="entry name" value="P-loop containing nucleotide triphosphate hydrolases"/>
    <property type="match status" value="1"/>
</dbReference>
<evidence type="ECO:0008006" key="11">
    <source>
        <dbReference type="Google" id="ProtNLM"/>
    </source>
</evidence>
<keyword evidence="3" id="KW-0547">Nucleotide-binding</keyword>
<evidence type="ECO:0000256" key="4">
    <source>
        <dbReference type="ARBA" id="ARBA00022840"/>
    </source>
</evidence>
<dbReference type="Gene3D" id="1.20.1560.10">
    <property type="entry name" value="ABC transporter type 1, transmembrane domain"/>
    <property type="match status" value="1"/>
</dbReference>
<accession>A0A381SPJ6</accession>